<organism evidence="1 2">
    <name type="scientific">Cohnella thailandensis</name>
    <dbReference type="NCBI Taxonomy" id="557557"/>
    <lineage>
        <taxon>Bacteria</taxon>
        <taxon>Bacillati</taxon>
        <taxon>Bacillota</taxon>
        <taxon>Bacilli</taxon>
        <taxon>Bacillales</taxon>
        <taxon>Paenibacillaceae</taxon>
        <taxon>Cohnella</taxon>
    </lineage>
</organism>
<keyword evidence="1" id="KW-0489">Methyltransferase</keyword>
<reference evidence="1 2" key="1">
    <citation type="submission" date="2020-08" db="EMBL/GenBank/DDBJ databases">
        <title>Cohnella phylogeny.</title>
        <authorList>
            <person name="Dunlap C."/>
        </authorList>
    </citation>
    <scope>NUCLEOTIDE SEQUENCE [LARGE SCALE GENOMIC DNA]</scope>
    <source>
        <strain evidence="1 2">DSM 25241</strain>
    </source>
</reference>
<dbReference type="Proteomes" id="UP000535838">
    <property type="component" value="Unassembled WGS sequence"/>
</dbReference>
<keyword evidence="2" id="KW-1185">Reference proteome</keyword>
<evidence type="ECO:0000313" key="2">
    <source>
        <dbReference type="Proteomes" id="UP000535838"/>
    </source>
</evidence>
<name>A0A841SRM1_9BACL</name>
<sequence length="95" mass="10379">MIAQSYLNELTAYTNAKIVKVVLNDTVEISNFLFKETAENVLTLEYLVPMGTVATVSKMELKSSTGAVVSSRTVNVPIVEDTIMRHAITVEEVSA</sequence>
<protein>
    <submittedName>
        <fullName evidence="1">Ketopantoate hydroxymethyltransferase</fullName>
    </submittedName>
</protein>
<dbReference type="RefSeq" id="WP_185118807.1">
    <property type="nucleotide sequence ID" value="NZ_JACJVQ010000005.1"/>
</dbReference>
<dbReference type="GO" id="GO:0008168">
    <property type="term" value="F:methyltransferase activity"/>
    <property type="evidence" value="ECO:0007669"/>
    <property type="project" value="UniProtKB-KW"/>
</dbReference>
<accession>A0A841SRM1</accession>
<proteinExistence type="predicted"/>
<dbReference type="AlphaFoldDB" id="A0A841SRM1"/>
<evidence type="ECO:0000313" key="1">
    <source>
        <dbReference type="EMBL" id="MBB6633569.1"/>
    </source>
</evidence>
<dbReference type="GO" id="GO:0032259">
    <property type="term" value="P:methylation"/>
    <property type="evidence" value="ECO:0007669"/>
    <property type="project" value="UniProtKB-KW"/>
</dbReference>
<dbReference type="EMBL" id="JACJVQ010000005">
    <property type="protein sequence ID" value="MBB6633569.1"/>
    <property type="molecule type" value="Genomic_DNA"/>
</dbReference>
<gene>
    <name evidence="1" type="ORF">H7B67_05575</name>
</gene>
<comment type="caution">
    <text evidence="1">The sequence shown here is derived from an EMBL/GenBank/DDBJ whole genome shotgun (WGS) entry which is preliminary data.</text>
</comment>
<keyword evidence="1" id="KW-0808">Transferase</keyword>